<dbReference type="EMBL" id="GBRH01203033">
    <property type="protein sequence ID" value="JAD94862.1"/>
    <property type="molecule type" value="Transcribed_RNA"/>
</dbReference>
<evidence type="ECO:0000313" key="1">
    <source>
        <dbReference type="EMBL" id="JAD94862.1"/>
    </source>
</evidence>
<organism evidence="1">
    <name type="scientific">Arundo donax</name>
    <name type="common">Giant reed</name>
    <name type="synonym">Donax arundinaceus</name>
    <dbReference type="NCBI Taxonomy" id="35708"/>
    <lineage>
        <taxon>Eukaryota</taxon>
        <taxon>Viridiplantae</taxon>
        <taxon>Streptophyta</taxon>
        <taxon>Embryophyta</taxon>
        <taxon>Tracheophyta</taxon>
        <taxon>Spermatophyta</taxon>
        <taxon>Magnoliopsida</taxon>
        <taxon>Liliopsida</taxon>
        <taxon>Poales</taxon>
        <taxon>Poaceae</taxon>
        <taxon>PACMAD clade</taxon>
        <taxon>Arundinoideae</taxon>
        <taxon>Arundineae</taxon>
        <taxon>Arundo</taxon>
    </lineage>
</organism>
<accession>A0A0A9EFN8</accession>
<protein>
    <submittedName>
        <fullName evidence="1">Uncharacterized protein</fullName>
    </submittedName>
</protein>
<sequence>MMTPMELSSLASLKARISSFTVSGRNAFLLSGRFMVILAMPSPTAFS</sequence>
<reference evidence="1" key="2">
    <citation type="journal article" date="2015" name="Data Brief">
        <title>Shoot transcriptome of the giant reed, Arundo donax.</title>
        <authorList>
            <person name="Barrero R.A."/>
            <person name="Guerrero F.D."/>
            <person name="Moolhuijzen P."/>
            <person name="Goolsby J.A."/>
            <person name="Tidwell J."/>
            <person name="Bellgard S.E."/>
            <person name="Bellgard M.I."/>
        </authorList>
    </citation>
    <scope>NUCLEOTIDE SEQUENCE</scope>
    <source>
        <tissue evidence="1">Shoot tissue taken approximately 20 cm above the soil surface</tissue>
    </source>
</reference>
<dbReference type="AlphaFoldDB" id="A0A0A9EFN8"/>
<reference evidence="1" key="1">
    <citation type="submission" date="2014-09" db="EMBL/GenBank/DDBJ databases">
        <authorList>
            <person name="Magalhaes I.L.F."/>
            <person name="Oliveira U."/>
            <person name="Santos F.R."/>
            <person name="Vidigal T.H.D.A."/>
            <person name="Brescovit A.D."/>
            <person name="Santos A.J."/>
        </authorList>
    </citation>
    <scope>NUCLEOTIDE SEQUENCE</scope>
    <source>
        <tissue evidence="1">Shoot tissue taken approximately 20 cm above the soil surface</tissue>
    </source>
</reference>
<name>A0A0A9EFN8_ARUDO</name>
<proteinExistence type="predicted"/>